<keyword evidence="3" id="KW-1185">Reference proteome</keyword>
<keyword evidence="1" id="KW-0472">Membrane</keyword>
<gene>
    <name evidence="2" type="ORF">H6A34_11570</name>
</gene>
<comment type="caution">
    <text evidence="2">The sequence shown here is derived from an EMBL/GenBank/DDBJ whole genome shotgun (WGS) entry which is preliminary data.</text>
</comment>
<sequence length="90" mass="10389">MSAIIGFLIFLFFCAFIVVGIIAFNIYRSFRAVKQKFADFKNGTRRNGGYSNTTQSADDEVIIDRRSPDEAKRKIFSKNEGEYVDFEEEK</sequence>
<keyword evidence="1" id="KW-1133">Transmembrane helix</keyword>
<dbReference type="EMBL" id="JACJJG010000088">
    <property type="protein sequence ID" value="MBM6674509.1"/>
    <property type="molecule type" value="Genomic_DNA"/>
</dbReference>
<protein>
    <submittedName>
        <fullName evidence="2">DUF4834 family protein</fullName>
    </submittedName>
</protein>
<reference evidence="2" key="1">
    <citation type="submission" date="2020-08" db="EMBL/GenBank/DDBJ databases">
        <authorList>
            <person name="Cejkova D."/>
            <person name="Kubasova T."/>
            <person name="Jahodarova E."/>
            <person name="Rychlik I."/>
        </authorList>
    </citation>
    <scope>NUCLEOTIDE SEQUENCE</scope>
    <source>
        <strain evidence="2">An824</strain>
    </source>
</reference>
<accession>A0A938WWR9</accession>
<evidence type="ECO:0000313" key="3">
    <source>
        <dbReference type="Proteomes" id="UP000706891"/>
    </source>
</evidence>
<reference evidence="2" key="2">
    <citation type="journal article" date="2021" name="Sci. Rep.">
        <title>The distribution of antibiotic resistance genes in chicken gut microbiota commensals.</title>
        <authorList>
            <person name="Juricova H."/>
            <person name="Matiasovicova J."/>
            <person name="Kubasova T."/>
            <person name="Cejkova D."/>
            <person name="Rychlik I."/>
        </authorList>
    </citation>
    <scope>NUCLEOTIDE SEQUENCE</scope>
    <source>
        <strain evidence="2">An824</strain>
    </source>
</reference>
<proteinExistence type="predicted"/>
<dbReference type="InterPro" id="IPR032272">
    <property type="entry name" value="DUF4834"/>
</dbReference>
<dbReference type="Pfam" id="PF16118">
    <property type="entry name" value="DUF4834"/>
    <property type="match status" value="1"/>
</dbReference>
<feature type="transmembrane region" description="Helical" evidence="1">
    <location>
        <begin position="6"/>
        <end position="27"/>
    </location>
</feature>
<evidence type="ECO:0000313" key="2">
    <source>
        <dbReference type="EMBL" id="MBM6674509.1"/>
    </source>
</evidence>
<keyword evidence="1" id="KW-0812">Transmembrane</keyword>
<dbReference type="Proteomes" id="UP000706891">
    <property type="component" value="Unassembled WGS sequence"/>
</dbReference>
<dbReference type="RefSeq" id="WP_021948387.1">
    <property type="nucleotide sequence ID" value="NZ_JACJJG010000088.1"/>
</dbReference>
<organism evidence="2 3">
    <name type="scientific">Marseilla massiliensis</name>
    <dbReference type="NCBI Taxonomy" id="1841864"/>
    <lineage>
        <taxon>Bacteria</taxon>
        <taxon>Pseudomonadati</taxon>
        <taxon>Bacteroidota</taxon>
        <taxon>Bacteroidia</taxon>
        <taxon>Bacteroidales</taxon>
        <taxon>Prevotellaceae</taxon>
        <taxon>Marseilla</taxon>
    </lineage>
</organism>
<dbReference type="AlphaFoldDB" id="A0A938WWR9"/>
<evidence type="ECO:0000256" key="1">
    <source>
        <dbReference type="SAM" id="Phobius"/>
    </source>
</evidence>
<name>A0A938WWR9_9BACT</name>